<accession>A0A212JMW7</accession>
<dbReference type="Gene3D" id="1.25.40.10">
    <property type="entry name" value="Tetratricopeptide repeat domain"/>
    <property type="match status" value="2"/>
</dbReference>
<feature type="repeat" description="TPR" evidence="1">
    <location>
        <begin position="150"/>
        <end position="183"/>
    </location>
</feature>
<evidence type="ECO:0000256" key="1">
    <source>
        <dbReference type="PROSITE-ProRule" id="PRU00339"/>
    </source>
</evidence>
<dbReference type="PROSITE" id="PS50005">
    <property type="entry name" value="TPR"/>
    <property type="match status" value="1"/>
</dbReference>
<reference evidence="3" key="1">
    <citation type="submission" date="2016-04" db="EMBL/GenBank/DDBJ databases">
        <authorList>
            <person name="Evans L.H."/>
            <person name="Alamgir A."/>
            <person name="Owens N."/>
            <person name="Weber N.D."/>
            <person name="Virtaneva K."/>
            <person name="Barbian K."/>
            <person name="Babar A."/>
            <person name="Rosenke K."/>
        </authorList>
    </citation>
    <scope>NUCLEOTIDE SEQUENCE</scope>
    <source>
        <strain evidence="3">86-2</strain>
    </source>
</reference>
<dbReference type="AlphaFoldDB" id="A0A212JMW7"/>
<feature type="signal peptide" evidence="2">
    <location>
        <begin position="1"/>
        <end position="19"/>
    </location>
</feature>
<evidence type="ECO:0000313" key="3">
    <source>
        <dbReference type="EMBL" id="SBW00760.1"/>
    </source>
</evidence>
<organism evidence="3">
    <name type="scientific">uncultured Dysgonomonas sp</name>
    <dbReference type="NCBI Taxonomy" id="206096"/>
    <lineage>
        <taxon>Bacteria</taxon>
        <taxon>Pseudomonadati</taxon>
        <taxon>Bacteroidota</taxon>
        <taxon>Bacteroidia</taxon>
        <taxon>Bacteroidales</taxon>
        <taxon>Dysgonomonadaceae</taxon>
        <taxon>Dysgonomonas</taxon>
        <taxon>environmental samples</taxon>
    </lineage>
</organism>
<dbReference type="SUPFAM" id="SSF48452">
    <property type="entry name" value="TPR-like"/>
    <property type="match status" value="1"/>
</dbReference>
<dbReference type="PANTHER" id="PTHR12558">
    <property type="entry name" value="CELL DIVISION CYCLE 16,23,27"/>
    <property type="match status" value="1"/>
</dbReference>
<sequence>MKKTLILLSFLIVHSVLFSQTVENELETYIQNFQYQKALEYISDKEPSAYLQFQEAMCHKALGNYLKSIDILQRLSTDNPENVRVKSELANCFAITGRRQAGIDCYNDLIRLDSTNLYYKIQKAELLFQQTKYEKALCLFKEIYGRNNSPNTLTQIAQCFEKMNQADSAMVYFKAAWDTNPSDSYSAASLVNLCLKAGRSLEALAHSTVYLEKDSTDQQMNLLNALTYYVMDNYEEAISRFKKCYEAGDSSLIVNRSLGISYYSLRENYEAEIFLDKAFRQDTTNNNVLYCLAVSSNELADHKKAIPLFRKLLDRTIPPDLTLYLYYKGLASAYDKGSLFEDAVESYKKALIYAGTNQKMTINFAIGQLYENQVKDSSNALIYYQNYRQDLNEYLEGLIRKNETDENVDDTKKRLKYLDKHIKELTKSMSVN</sequence>
<keyword evidence="2" id="KW-0732">Signal</keyword>
<dbReference type="InterPro" id="IPR019734">
    <property type="entry name" value="TPR_rpt"/>
</dbReference>
<protein>
    <submittedName>
        <fullName evidence="3">Uncharacterized protein</fullName>
    </submittedName>
</protein>
<dbReference type="InterPro" id="IPR011990">
    <property type="entry name" value="TPR-like_helical_dom_sf"/>
</dbReference>
<dbReference type="SMART" id="SM00028">
    <property type="entry name" value="TPR"/>
    <property type="match status" value="6"/>
</dbReference>
<dbReference type="EMBL" id="FLUL01000001">
    <property type="protein sequence ID" value="SBW00760.1"/>
    <property type="molecule type" value="Genomic_DNA"/>
</dbReference>
<proteinExistence type="predicted"/>
<evidence type="ECO:0000256" key="2">
    <source>
        <dbReference type="SAM" id="SignalP"/>
    </source>
</evidence>
<gene>
    <name evidence="3" type="ORF">KL86DYS2_11908</name>
</gene>
<feature type="chain" id="PRO_5012397362" evidence="2">
    <location>
        <begin position="20"/>
        <end position="432"/>
    </location>
</feature>
<name>A0A212JMW7_9BACT</name>
<keyword evidence="1" id="KW-0802">TPR repeat</keyword>
<dbReference type="PANTHER" id="PTHR12558:SF13">
    <property type="entry name" value="CELL DIVISION CYCLE PROTEIN 27 HOMOLOG"/>
    <property type="match status" value="1"/>
</dbReference>
<dbReference type="RefSeq" id="WP_296949418.1">
    <property type="nucleotide sequence ID" value="NZ_LT599021.1"/>
</dbReference>